<dbReference type="OrthoDB" id="2503993at2759"/>
<sequence length="1234" mass="127403">MGLSPWLRFSADRAPLPLPSLSIRLTLFLASLAQVSRAITFNPVPPADLDISQLGRVGLVGDFDGISLYQYEGQNQDGFSTNGSQSILTPFPNGGFASLAAADAGIQAMCSFIMEGGTMAGVVVGGNFTSLEGTESQGVGLFNPDTSVLTPLTGLSGQVSALLCDQDTNTVYVGGSFKAENSTNAIAWVGTTGWTNLPFAGFNGPVKSITKASNGNIVFGGSFTALGNNTIGPRLPDQQIINIAGAELNATSSTTTTGFSDPANIVCNSPGVDGPGNTWLLADDATGSWKASFGYGFHPTKLRLWNTHLDGRGTKTWRYTAFPINGIMNFTYIDPDTGHNASCSSECPLSSSSTVPYQDFNFVNVIGMNGFQIDISAFYGSGGGLNGVELFQNDISAYAIPSFNEPTCADIPIPSNATSTGPWVVSPSQQSSSEYLTATFTSSSSANVVFMPNIQQSGNYSVDIYTPGCIQDGTCSSRGQINVTGIMSSDTDGTSFQTQIFQTNNFDKYDQIYFGYVEAGTTSFRPTVTLSAADGQNTQGLTIVAQRVGFKLISSDGGLNSLFEYDPELGVMESADLANSTFNAAGMSLPTGAGVNALQTSGSTTYVGGNFTNTEFNNILAITDSGATSLAESGLDGEVLAMFLNGTTLYVGGKFTKSISGGATAGLSNVAMYDTSKNSWIALGAGVDGTVTSIVPLALNVTANTPELVITLTGEFKQIFAFGTNSSVAVTGFAVWVPSRGNWLQNLGFATPPINGQLTASVDLPTGGSLLAGSLSSAQLGAKDAVALTDTLNTLPVAIRQTQSEVPSNLGKRATATHNVTGVVTGLFDEANGRNLTILGGHFAATASNGSVINNILFIDNSNSNVVTGVGPSLSNDSTILAMVLQGDTLYAGGSISGTVNGRGVTGMVAFDLSTSSFGTQPPSLAGDVNAISVRQGTGDVYAAGSFSAAGSLECPAVCVFATTASQWDRPGTNLGGTAHAMTWASSTSLVVGGALTVDGESVSLAKYDTKSQSWTAASGANAIPGPVAALTAANSDASQLWVAGTAANGSAFLMKFDGTNWNSVGDVFGSGTTIRSLKVLPLSKNHETSYLVPDSQELLITGALNLQGFGNASSVLFNGTAFQPFALTSSASNAGSSISQIFSSRQNFFEKAGGKLAKGFVVLIALGIALGLIFLLVVAGIIIERIRRKYDGYVPAPSASFDRSQGLSRVPPEQLFGSLAQGRSGVEKQSLRI</sequence>
<dbReference type="InParanoid" id="K1X6M1"/>
<name>K1X6M1_MARBU</name>
<keyword evidence="1" id="KW-0472">Membrane</keyword>
<feature type="domain" description="Rax2-like second" evidence="4">
    <location>
        <begin position="236"/>
        <end position="385"/>
    </location>
</feature>
<feature type="domain" description="Rax2-like third" evidence="5">
    <location>
        <begin position="397"/>
        <end position="553"/>
    </location>
</feature>
<evidence type="ECO:0000259" key="4">
    <source>
        <dbReference type="Pfam" id="PF20842"/>
    </source>
</evidence>
<dbReference type="AlphaFoldDB" id="K1X6M1"/>
<evidence type="ECO:0000313" key="6">
    <source>
        <dbReference type="EMBL" id="EKD20736.1"/>
    </source>
</evidence>
<protein>
    <submittedName>
        <fullName evidence="6">Cellular morphogenesis protein</fullName>
    </submittedName>
</protein>
<dbReference type="GO" id="GO:1902929">
    <property type="term" value="C:plasma membrane of growing cell tip"/>
    <property type="evidence" value="ECO:0007669"/>
    <property type="project" value="TreeGrafter"/>
</dbReference>
<dbReference type="STRING" id="1072389.K1X6M1"/>
<proteinExistence type="predicted"/>
<dbReference type="InterPro" id="IPR024982">
    <property type="entry name" value="Rax2-like_C"/>
</dbReference>
<dbReference type="HOGENOM" id="CLU_005863_0_0_1"/>
<dbReference type="GeneID" id="18757353"/>
<evidence type="ECO:0000259" key="5">
    <source>
        <dbReference type="Pfam" id="PF20843"/>
    </source>
</evidence>
<dbReference type="InterPro" id="IPR048265">
    <property type="entry name" value="Rax2-like_third"/>
</dbReference>
<evidence type="ECO:0000256" key="2">
    <source>
        <dbReference type="SAM" id="SignalP"/>
    </source>
</evidence>
<dbReference type="OMA" id="NMYTPGC"/>
<dbReference type="InterPro" id="IPR048266">
    <property type="entry name" value="Rax2-like_second"/>
</dbReference>
<dbReference type="Proteomes" id="UP000006753">
    <property type="component" value="Unassembled WGS sequence"/>
</dbReference>
<dbReference type="Pfam" id="PF20843">
    <property type="entry name" value="Rax2_3"/>
    <property type="match status" value="1"/>
</dbReference>
<dbReference type="PANTHER" id="PTHR31778">
    <property type="entry name" value="BUD SITE SELECTION PROTEIN RAX2"/>
    <property type="match status" value="1"/>
</dbReference>
<dbReference type="eggNOG" id="ENOG502QQZD">
    <property type="taxonomic scope" value="Eukaryota"/>
</dbReference>
<feature type="transmembrane region" description="Helical" evidence="1">
    <location>
        <begin position="1161"/>
        <end position="1184"/>
    </location>
</feature>
<dbReference type="SUPFAM" id="SSF50965">
    <property type="entry name" value="Galactose oxidase, central domain"/>
    <property type="match status" value="2"/>
</dbReference>
<dbReference type="Pfam" id="PF20842">
    <property type="entry name" value="Rax2_2"/>
    <property type="match status" value="1"/>
</dbReference>
<evidence type="ECO:0000313" key="7">
    <source>
        <dbReference type="Proteomes" id="UP000006753"/>
    </source>
</evidence>
<dbReference type="PANTHER" id="PTHR31778:SF2">
    <property type="entry name" value="BUD SITE SELECTION PROTEIN RAX2"/>
    <property type="match status" value="1"/>
</dbReference>
<evidence type="ECO:0000256" key="1">
    <source>
        <dbReference type="SAM" id="Phobius"/>
    </source>
</evidence>
<accession>K1X6M1</accession>
<keyword evidence="2" id="KW-0732">Signal</keyword>
<keyword evidence="1" id="KW-0812">Transmembrane</keyword>
<feature type="signal peptide" evidence="2">
    <location>
        <begin position="1"/>
        <end position="38"/>
    </location>
</feature>
<keyword evidence="1" id="KW-1133">Transmembrane helix</keyword>
<dbReference type="InterPro" id="IPR011043">
    <property type="entry name" value="Gal_Oxase/kelch_b-propeller"/>
</dbReference>
<dbReference type="EMBL" id="JH921429">
    <property type="protein sequence ID" value="EKD20736.1"/>
    <property type="molecule type" value="Genomic_DNA"/>
</dbReference>
<gene>
    <name evidence="6" type="ORF">MBM_01418</name>
</gene>
<reference evidence="6 7" key="1">
    <citation type="journal article" date="2012" name="BMC Genomics">
        <title>Sequencing the genome of Marssonina brunnea reveals fungus-poplar co-evolution.</title>
        <authorList>
            <person name="Zhu S."/>
            <person name="Cao Y.-Z."/>
            <person name="Jiang C."/>
            <person name="Tan B.-Y."/>
            <person name="Wang Z."/>
            <person name="Feng S."/>
            <person name="Zhang L."/>
            <person name="Su X.-H."/>
            <person name="Brejova B."/>
            <person name="Vinar T."/>
            <person name="Xu M."/>
            <person name="Wang M.-X."/>
            <person name="Zhang S.-G."/>
            <person name="Huang M.-R."/>
            <person name="Wu R."/>
            <person name="Zhou Y."/>
        </authorList>
    </citation>
    <scope>NUCLEOTIDE SEQUENCE [LARGE SCALE GENOMIC DNA]</scope>
    <source>
        <strain evidence="6 7">MB_m1</strain>
    </source>
</reference>
<feature type="domain" description="Rax2-like C-terminal" evidence="3">
    <location>
        <begin position="908"/>
        <end position="1150"/>
    </location>
</feature>
<dbReference type="Pfam" id="PF12768">
    <property type="entry name" value="Rax2"/>
    <property type="match status" value="1"/>
</dbReference>
<keyword evidence="7" id="KW-1185">Reference proteome</keyword>
<dbReference type="KEGG" id="mbe:MBM_01418"/>
<feature type="chain" id="PRO_5003855192" evidence="2">
    <location>
        <begin position="39"/>
        <end position="1234"/>
    </location>
</feature>
<evidence type="ECO:0000259" key="3">
    <source>
        <dbReference type="Pfam" id="PF12768"/>
    </source>
</evidence>
<dbReference type="FunCoup" id="K1X6M1">
    <property type="interactions" value="60"/>
</dbReference>
<organism evidence="6 7">
    <name type="scientific">Marssonina brunnea f. sp. multigermtubi (strain MB_m1)</name>
    <name type="common">Marssonina leaf spot fungus</name>
    <dbReference type="NCBI Taxonomy" id="1072389"/>
    <lineage>
        <taxon>Eukaryota</taxon>
        <taxon>Fungi</taxon>
        <taxon>Dikarya</taxon>
        <taxon>Ascomycota</taxon>
        <taxon>Pezizomycotina</taxon>
        <taxon>Leotiomycetes</taxon>
        <taxon>Helotiales</taxon>
        <taxon>Drepanopezizaceae</taxon>
        <taxon>Drepanopeziza</taxon>
    </lineage>
</organism>